<accession>A0ABX5XU05</accession>
<gene>
    <name evidence="2" type="ORF">TBK1r_45220</name>
</gene>
<proteinExistence type="predicted"/>
<evidence type="ECO:0000313" key="2">
    <source>
        <dbReference type="EMBL" id="QDV85508.1"/>
    </source>
</evidence>
<name>A0ABX5XU05_9BACT</name>
<reference evidence="2 3" key="1">
    <citation type="submission" date="2019-02" db="EMBL/GenBank/DDBJ databases">
        <title>Deep-cultivation of Planctomycetes and their phenomic and genomic characterization uncovers novel biology.</title>
        <authorList>
            <person name="Wiegand S."/>
            <person name="Jogler M."/>
            <person name="Boedeker C."/>
            <person name="Pinto D."/>
            <person name="Vollmers J."/>
            <person name="Rivas-Marin E."/>
            <person name="Kohn T."/>
            <person name="Peeters S.H."/>
            <person name="Heuer A."/>
            <person name="Rast P."/>
            <person name="Oberbeckmann S."/>
            <person name="Bunk B."/>
            <person name="Jeske O."/>
            <person name="Meyerdierks A."/>
            <person name="Storesund J.E."/>
            <person name="Kallscheuer N."/>
            <person name="Luecker S."/>
            <person name="Lage O.M."/>
            <person name="Pohl T."/>
            <person name="Merkel B.J."/>
            <person name="Hornburger P."/>
            <person name="Mueller R.-W."/>
            <person name="Bruemmer F."/>
            <person name="Labrenz M."/>
            <person name="Spormann A.M."/>
            <person name="Op den Camp H."/>
            <person name="Overmann J."/>
            <person name="Amann R."/>
            <person name="Jetten M.S.M."/>
            <person name="Mascher T."/>
            <person name="Medema M.H."/>
            <person name="Devos D.P."/>
            <person name="Kaster A.-K."/>
            <person name="Ovreas L."/>
            <person name="Rohde M."/>
            <person name="Galperin M.Y."/>
            <person name="Jogler C."/>
        </authorList>
    </citation>
    <scope>NUCLEOTIDE SEQUENCE [LARGE SCALE GENOMIC DNA]</scope>
    <source>
        <strain evidence="2 3">TBK1r</strain>
    </source>
</reference>
<organism evidence="2 3">
    <name type="scientific">Stieleria magnilauensis</name>
    <dbReference type="NCBI Taxonomy" id="2527963"/>
    <lineage>
        <taxon>Bacteria</taxon>
        <taxon>Pseudomonadati</taxon>
        <taxon>Planctomycetota</taxon>
        <taxon>Planctomycetia</taxon>
        <taxon>Pirellulales</taxon>
        <taxon>Pirellulaceae</taxon>
        <taxon>Stieleria</taxon>
    </lineage>
</organism>
<sequence>MTRAPDMTVSFGRPPKRARKQKKKGAKREPEPRPPRVPHVRRIMALAIRLEDLLDSGLVANQAEIAKAAGVTTARVSQIINLNRLAPDIQQAILELGPTTEKTDPFLERQVREIATHINWARQRKQFKKLMSRVL</sequence>
<feature type="compositionally biased region" description="Basic residues" evidence="1">
    <location>
        <begin position="14"/>
        <end position="26"/>
    </location>
</feature>
<dbReference type="Proteomes" id="UP000318081">
    <property type="component" value="Chromosome"/>
</dbReference>
<protein>
    <submittedName>
        <fullName evidence="2">Uncharacterized protein</fullName>
    </submittedName>
</protein>
<dbReference type="Gene3D" id="1.10.10.2830">
    <property type="match status" value="1"/>
</dbReference>
<dbReference type="RefSeq" id="WP_145215258.1">
    <property type="nucleotide sequence ID" value="NZ_CP036432.1"/>
</dbReference>
<dbReference type="EMBL" id="CP036432">
    <property type="protein sequence ID" value="QDV85508.1"/>
    <property type="molecule type" value="Genomic_DNA"/>
</dbReference>
<keyword evidence="3" id="KW-1185">Reference proteome</keyword>
<feature type="region of interest" description="Disordered" evidence="1">
    <location>
        <begin position="1"/>
        <end position="38"/>
    </location>
</feature>
<evidence type="ECO:0000313" key="3">
    <source>
        <dbReference type="Proteomes" id="UP000318081"/>
    </source>
</evidence>
<dbReference type="SUPFAM" id="SSF109709">
    <property type="entry name" value="KorB DNA-binding domain-like"/>
    <property type="match status" value="1"/>
</dbReference>
<evidence type="ECO:0000256" key="1">
    <source>
        <dbReference type="SAM" id="MobiDB-lite"/>
    </source>
</evidence>